<protein>
    <submittedName>
        <fullName evidence="1">P27 family phage terminase small subunit</fullName>
    </submittedName>
</protein>
<organism evidence="1 2">
    <name type="scientific">Roseomonas elaeocarpi</name>
    <dbReference type="NCBI Taxonomy" id="907779"/>
    <lineage>
        <taxon>Bacteria</taxon>
        <taxon>Pseudomonadati</taxon>
        <taxon>Pseudomonadota</taxon>
        <taxon>Alphaproteobacteria</taxon>
        <taxon>Acetobacterales</taxon>
        <taxon>Roseomonadaceae</taxon>
        <taxon>Roseomonas</taxon>
    </lineage>
</organism>
<name>A0ABV6JZ16_9PROT</name>
<accession>A0ABV6JZ16</accession>
<dbReference type="InterPro" id="IPR006448">
    <property type="entry name" value="Phage_term_ssu_P27"/>
</dbReference>
<comment type="caution">
    <text evidence="1">The sequence shown here is derived from an EMBL/GenBank/DDBJ whole genome shotgun (WGS) entry which is preliminary data.</text>
</comment>
<dbReference type="EMBL" id="JBHLUN010000033">
    <property type="protein sequence ID" value="MFC0410985.1"/>
    <property type="molecule type" value="Genomic_DNA"/>
</dbReference>
<dbReference type="Pfam" id="PF05119">
    <property type="entry name" value="Terminase_4"/>
    <property type="match status" value="1"/>
</dbReference>
<sequence length="149" mass="16447">MGDVIVGPGADVDEPDWELLIPEREDGLEEKLRGMAHREWVRVTAELRDVQTLAPVNRHGVQRLVLAYLRYDVAAANVMKFGAVVAAKRTKVPQLNIWQVEMRAADADATSAEMELCLTPRRRAAAGKVQRKAKRATAADGYLGKRAAT</sequence>
<keyword evidence="2" id="KW-1185">Reference proteome</keyword>
<proteinExistence type="predicted"/>
<dbReference type="RefSeq" id="WP_377046739.1">
    <property type="nucleotide sequence ID" value="NZ_JBHLUN010000033.1"/>
</dbReference>
<reference evidence="1 2" key="1">
    <citation type="submission" date="2024-09" db="EMBL/GenBank/DDBJ databases">
        <authorList>
            <person name="Sun Q."/>
            <person name="Mori K."/>
        </authorList>
    </citation>
    <scope>NUCLEOTIDE SEQUENCE [LARGE SCALE GENOMIC DNA]</scope>
    <source>
        <strain evidence="1 2">TBRC 5777</strain>
    </source>
</reference>
<gene>
    <name evidence="1" type="ORF">ACFFGY_22295</name>
</gene>
<evidence type="ECO:0000313" key="2">
    <source>
        <dbReference type="Proteomes" id="UP001589865"/>
    </source>
</evidence>
<evidence type="ECO:0000313" key="1">
    <source>
        <dbReference type="EMBL" id="MFC0410985.1"/>
    </source>
</evidence>
<dbReference type="Proteomes" id="UP001589865">
    <property type="component" value="Unassembled WGS sequence"/>
</dbReference>